<evidence type="ECO:0000313" key="7">
    <source>
        <dbReference type="EMBL" id="NGO74855.1"/>
    </source>
</evidence>
<keyword evidence="4" id="KW-0472">Membrane</keyword>
<keyword evidence="2" id="KW-0326">Glycosidase</keyword>
<proteinExistence type="predicted"/>
<dbReference type="GO" id="GO:0000272">
    <property type="term" value="P:polysaccharide catabolic process"/>
    <property type="evidence" value="ECO:0007669"/>
    <property type="project" value="UniProtKB-KW"/>
</dbReference>
<feature type="domain" description="Fibronectin type-III" evidence="6">
    <location>
        <begin position="159"/>
        <end position="249"/>
    </location>
</feature>
<evidence type="ECO:0000256" key="3">
    <source>
        <dbReference type="ARBA" id="ARBA00023326"/>
    </source>
</evidence>
<dbReference type="Proteomes" id="UP000481109">
    <property type="component" value="Unassembled WGS sequence"/>
</dbReference>
<dbReference type="EMBL" id="JAAKZW010000006">
    <property type="protein sequence ID" value="NGO74855.1"/>
    <property type="molecule type" value="Genomic_DNA"/>
</dbReference>
<keyword evidence="4" id="KW-1133">Transmembrane helix</keyword>
<dbReference type="InterPro" id="IPR050991">
    <property type="entry name" value="ECM_Regulatory_Proteins"/>
</dbReference>
<keyword evidence="8" id="KW-1185">Reference proteome</keyword>
<keyword evidence="1" id="KW-0677">Repeat</keyword>
<dbReference type="AlphaFoldDB" id="A0A6G4XBF2"/>
<dbReference type="PANTHER" id="PTHR46708:SF2">
    <property type="entry name" value="FIBRONECTIN TYPE-III DOMAIN-CONTAINING PROTEIN"/>
    <property type="match status" value="1"/>
</dbReference>
<dbReference type="SMART" id="SM00060">
    <property type="entry name" value="FN3"/>
    <property type="match status" value="2"/>
</dbReference>
<accession>A0A6G4XBF2</accession>
<feature type="transmembrane region" description="Helical" evidence="4">
    <location>
        <begin position="498"/>
        <end position="523"/>
    </location>
</feature>
<dbReference type="InterPro" id="IPR036116">
    <property type="entry name" value="FN3_sf"/>
</dbReference>
<keyword evidence="2" id="KW-0378">Hydrolase</keyword>
<evidence type="ECO:0000256" key="1">
    <source>
        <dbReference type="ARBA" id="ARBA00022737"/>
    </source>
</evidence>
<dbReference type="CDD" id="cd00063">
    <property type="entry name" value="FN3"/>
    <property type="match status" value="1"/>
</dbReference>
<dbReference type="InterPro" id="IPR003961">
    <property type="entry name" value="FN3_dom"/>
</dbReference>
<dbReference type="Pfam" id="PF00041">
    <property type="entry name" value="fn3"/>
    <property type="match status" value="1"/>
</dbReference>
<organism evidence="7 8">
    <name type="scientific">Streptomyces mesophilus</name>
    <dbReference type="NCBI Taxonomy" id="1775132"/>
    <lineage>
        <taxon>Bacteria</taxon>
        <taxon>Bacillati</taxon>
        <taxon>Actinomycetota</taxon>
        <taxon>Actinomycetes</taxon>
        <taxon>Kitasatosporales</taxon>
        <taxon>Streptomycetaceae</taxon>
        <taxon>Streptomyces</taxon>
    </lineage>
</organism>
<dbReference type="SUPFAM" id="SSF49265">
    <property type="entry name" value="Fibronectin type III"/>
    <property type="match status" value="1"/>
</dbReference>
<dbReference type="InterPro" id="IPR029476">
    <property type="entry name" value="DNase_NucA_NucB"/>
</dbReference>
<dbReference type="InterPro" id="IPR013783">
    <property type="entry name" value="Ig-like_fold"/>
</dbReference>
<evidence type="ECO:0000256" key="4">
    <source>
        <dbReference type="SAM" id="Phobius"/>
    </source>
</evidence>
<comment type="caution">
    <text evidence="7">The sequence shown here is derived from an EMBL/GenBank/DDBJ whole genome shotgun (WGS) entry which is preliminary data.</text>
</comment>
<gene>
    <name evidence="7" type="ORF">G6045_04020</name>
</gene>
<evidence type="ECO:0000256" key="2">
    <source>
        <dbReference type="ARBA" id="ARBA00023295"/>
    </source>
</evidence>
<sequence length="782" mass="83006">MRKRSFRTGLRRTAVVVSLALPVTLLGLPSTGAAAVEPVKVVPAACAGMTPPQEEDHASIRVDAPEHGAEVAVDEEGKIDLAGVLHKHATMVDVSVGKLVTTDFTFGPPPDGVANWGSSWKTRLRPPELGTNLVCTRAERQPKRHAQVLRSIKVVDNIPPSNVSGLTVGDVTAYSAKASWAAATDNYGLGGYEITVDGGVAHRTNSGTRSYTITGLAPETEHTVSVVAVDLAGNRSPTPATATFRTAKKPPEPVGLKFDPGEGGALATWHPDPAYDVTYRAFLDGALYEEFSLKEYCEDAAGNPADPCTADSIIGFPIEPLEEQTSHTFRVDAIDKDGKKVRDFGGEFITAAVEPAVPEAVVQQVTSEGSQCSSQGGDFYIAPSLRGKVEVPAGARQLFEGCYAAADASCIEDNLPLDEDKKLDCDDDVTDMLKKAAPPGKGPAVGHLDGIASAVEAQFVPGGVQTVAWCAQSACALLLAPPTVAVETAAAAAGTSAVATFVVVTIVGVVIGVALGVIWAILFPTPIAIGGLLEYPIHHDDDLTKFDDWHLDKGRWYNSLKVWQQVITTTKEVTARDTLPFAWDDSEDAKLKRIIDAACTAQRGTQGIAACDDDVVVYVPGGRTYGGEPLKETGTHIVEALGNGSYPQPPGRAKWFYPGRSQGGKAAVAAGYDHKWYDDNPRFQPNVCNGRVAKTCDEFPFWASDQAVDLTGLTASLKVVPKAETLPQAHDLSAFYGKCKVKDTDKFIVLPIKPWVEANGPSFGFRVNPGGTDLCMKPKVLP</sequence>
<feature type="chain" id="PRO_5026154432" description="Fibronectin type-III domain-containing protein" evidence="5">
    <location>
        <begin position="35"/>
        <end position="782"/>
    </location>
</feature>
<feature type="signal peptide" evidence="5">
    <location>
        <begin position="1"/>
        <end position="34"/>
    </location>
</feature>
<reference evidence="7 8" key="1">
    <citation type="submission" date="2020-02" db="EMBL/GenBank/DDBJ databases">
        <title>Whole-genome analyses of novel actinobacteria.</title>
        <authorList>
            <person name="Sahin N."/>
            <person name="Tokatli A."/>
        </authorList>
    </citation>
    <scope>NUCLEOTIDE SEQUENCE [LARGE SCALE GENOMIC DNA]</scope>
    <source>
        <strain evidence="7 8">YC504</strain>
    </source>
</reference>
<dbReference type="Gene3D" id="2.60.40.10">
    <property type="entry name" value="Immunoglobulins"/>
    <property type="match status" value="1"/>
</dbReference>
<evidence type="ECO:0000313" key="8">
    <source>
        <dbReference type="Proteomes" id="UP000481109"/>
    </source>
</evidence>
<keyword evidence="3" id="KW-0624">Polysaccharide degradation</keyword>
<dbReference type="PANTHER" id="PTHR46708">
    <property type="entry name" value="TENASCIN"/>
    <property type="match status" value="1"/>
</dbReference>
<keyword evidence="3" id="KW-0119">Carbohydrate metabolism</keyword>
<dbReference type="GO" id="GO:0016798">
    <property type="term" value="F:hydrolase activity, acting on glycosyl bonds"/>
    <property type="evidence" value="ECO:0007669"/>
    <property type="project" value="UniProtKB-KW"/>
</dbReference>
<dbReference type="Pfam" id="PF14040">
    <property type="entry name" value="DNase_NucA_NucB"/>
    <property type="match status" value="1"/>
</dbReference>
<evidence type="ECO:0000259" key="6">
    <source>
        <dbReference type="PROSITE" id="PS50853"/>
    </source>
</evidence>
<evidence type="ECO:0000256" key="5">
    <source>
        <dbReference type="SAM" id="SignalP"/>
    </source>
</evidence>
<keyword evidence="4" id="KW-0812">Transmembrane</keyword>
<name>A0A6G4XBF2_9ACTN</name>
<dbReference type="PROSITE" id="PS50853">
    <property type="entry name" value="FN3"/>
    <property type="match status" value="1"/>
</dbReference>
<protein>
    <recommendedName>
        <fullName evidence="6">Fibronectin type-III domain-containing protein</fullName>
    </recommendedName>
</protein>
<keyword evidence="5" id="KW-0732">Signal</keyword>